<dbReference type="InterPro" id="IPR020054">
    <property type="entry name" value="Prot_inh_SSI_I16_CS"/>
</dbReference>
<sequence>MRARFTRWAVVALLAVVAGQVPVSAAAHPETAAGRGGTEPGTVAPQFLLVVRSAGVEAARTATLSCDPAVGGSHPDGIAACAQLRDAQGHVERIPASVQSMCTAQYDPVTVELHGRWGSQSRYFTGEFGNSCEAVAATGGVVFRF</sequence>
<evidence type="ECO:0000256" key="7">
    <source>
        <dbReference type="SAM" id="SignalP"/>
    </source>
</evidence>
<keyword evidence="5" id="KW-0722">Serine protease inhibitor</keyword>
<accession>A0A562V1Y6</accession>
<evidence type="ECO:0000256" key="1">
    <source>
        <dbReference type="ARBA" id="ARBA00004613"/>
    </source>
</evidence>
<keyword evidence="6" id="KW-1015">Disulfide bond</keyword>
<dbReference type="GO" id="GO:0005576">
    <property type="term" value="C:extracellular region"/>
    <property type="evidence" value="ECO:0007669"/>
    <property type="project" value="UniProtKB-SubCell"/>
</dbReference>
<feature type="signal peptide" evidence="7">
    <location>
        <begin position="1"/>
        <end position="25"/>
    </location>
</feature>
<dbReference type="EMBL" id="VLLL01000006">
    <property type="protein sequence ID" value="TWJ11822.1"/>
    <property type="molecule type" value="Genomic_DNA"/>
</dbReference>
<keyword evidence="10" id="KW-1185">Reference proteome</keyword>
<keyword evidence="4" id="KW-0646">Protease inhibitor</keyword>
<dbReference type="AlphaFoldDB" id="A0A562V1Y6"/>
<proteinExistence type="inferred from homology"/>
<organism evidence="9 10">
    <name type="scientific">Stackebrandtia albiflava</name>
    <dbReference type="NCBI Taxonomy" id="406432"/>
    <lineage>
        <taxon>Bacteria</taxon>
        <taxon>Bacillati</taxon>
        <taxon>Actinomycetota</taxon>
        <taxon>Actinomycetes</taxon>
        <taxon>Glycomycetales</taxon>
        <taxon>Glycomycetaceae</taxon>
        <taxon>Stackebrandtia</taxon>
    </lineage>
</organism>
<dbReference type="OrthoDB" id="3542626at2"/>
<keyword evidence="7" id="KW-0732">Signal</keyword>
<dbReference type="Proteomes" id="UP000321617">
    <property type="component" value="Unassembled WGS sequence"/>
</dbReference>
<comment type="caution">
    <text evidence="9">The sequence shown here is derived from an EMBL/GenBank/DDBJ whole genome shotgun (WGS) entry which is preliminary data.</text>
</comment>
<dbReference type="InterPro" id="IPR036819">
    <property type="entry name" value="Subtilisin_inhibitor-like_sf"/>
</dbReference>
<protein>
    <submittedName>
        <fullName evidence="9">Subtilisin inhibitor-like</fullName>
    </submittedName>
</protein>
<dbReference type="Gene3D" id="3.30.350.10">
    <property type="entry name" value="Subtilisin inhibitor-like"/>
    <property type="match status" value="1"/>
</dbReference>
<gene>
    <name evidence="9" type="ORF">LX16_2559</name>
</gene>
<evidence type="ECO:0000256" key="5">
    <source>
        <dbReference type="ARBA" id="ARBA00022900"/>
    </source>
</evidence>
<dbReference type="PROSITE" id="PS00999">
    <property type="entry name" value="SSI"/>
    <property type="match status" value="1"/>
</dbReference>
<evidence type="ECO:0000313" key="10">
    <source>
        <dbReference type="Proteomes" id="UP000321617"/>
    </source>
</evidence>
<feature type="chain" id="PRO_5039138611" evidence="7">
    <location>
        <begin position="26"/>
        <end position="145"/>
    </location>
</feature>
<evidence type="ECO:0000256" key="4">
    <source>
        <dbReference type="ARBA" id="ARBA00022690"/>
    </source>
</evidence>
<reference evidence="9 10" key="1">
    <citation type="journal article" date="2013" name="Stand. Genomic Sci.">
        <title>Genomic Encyclopedia of Type Strains, Phase I: The one thousand microbial genomes (KMG-I) project.</title>
        <authorList>
            <person name="Kyrpides N.C."/>
            <person name="Woyke T."/>
            <person name="Eisen J.A."/>
            <person name="Garrity G."/>
            <person name="Lilburn T.G."/>
            <person name="Beck B.J."/>
            <person name="Whitman W.B."/>
            <person name="Hugenholtz P."/>
            <person name="Klenk H.P."/>
        </authorList>
    </citation>
    <scope>NUCLEOTIDE SEQUENCE [LARGE SCALE GENOMIC DNA]</scope>
    <source>
        <strain evidence="9 10">DSM 45044</strain>
    </source>
</reference>
<comment type="subcellular location">
    <subcellularLocation>
        <location evidence="1">Secreted</location>
    </subcellularLocation>
</comment>
<dbReference type="Pfam" id="PF00720">
    <property type="entry name" value="SSI"/>
    <property type="match status" value="1"/>
</dbReference>
<dbReference type="RefSeq" id="WP_147138449.1">
    <property type="nucleotide sequence ID" value="NZ_BAABIJ010000002.1"/>
</dbReference>
<evidence type="ECO:0000256" key="2">
    <source>
        <dbReference type="ARBA" id="ARBA00010472"/>
    </source>
</evidence>
<feature type="domain" description="Subtilisin inhibitor" evidence="8">
    <location>
        <begin position="57"/>
        <end position="130"/>
    </location>
</feature>
<evidence type="ECO:0000256" key="3">
    <source>
        <dbReference type="ARBA" id="ARBA00022525"/>
    </source>
</evidence>
<keyword evidence="3" id="KW-0964">Secreted</keyword>
<evidence type="ECO:0000313" key="9">
    <source>
        <dbReference type="EMBL" id="TWJ11822.1"/>
    </source>
</evidence>
<dbReference type="GO" id="GO:0004867">
    <property type="term" value="F:serine-type endopeptidase inhibitor activity"/>
    <property type="evidence" value="ECO:0007669"/>
    <property type="project" value="UniProtKB-KW"/>
</dbReference>
<dbReference type="SUPFAM" id="SSF55399">
    <property type="entry name" value="Subtilisin inhibitor"/>
    <property type="match status" value="1"/>
</dbReference>
<comment type="similarity">
    <text evidence="2">Belongs to the protease inhibitor I16 (SSI) family.</text>
</comment>
<evidence type="ECO:0000256" key="6">
    <source>
        <dbReference type="ARBA" id="ARBA00023157"/>
    </source>
</evidence>
<name>A0A562V1Y6_9ACTN</name>
<evidence type="ECO:0000259" key="8">
    <source>
        <dbReference type="Pfam" id="PF00720"/>
    </source>
</evidence>
<dbReference type="InterPro" id="IPR023549">
    <property type="entry name" value="Subtilisin_inhibitor"/>
</dbReference>